<evidence type="ECO:0000256" key="5">
    <source>
        <dbReference type="ARBA" id="ARBA00022968"/>
    </source>
</evidence>
<keyword evidence="8" id="KW-1185">Reference proteome</keyword>
<keyword evidence="5" id="KW-0812">Transmembrane</keyword>
<dbReference type="Pfam" id="PF01793">
    <property type="entry name" value="Glyco_transf_15"/>
    <property type="match status" value="1"/>
</dbReference>
<comment type="subcellular location">
    <subcellularLocation>
        <location evidence="1">Membrane</location>
        <topology evidence="1">Single-pass type II membrane protein</topology>
    </subcellularLocation>
</comment>
<dbReference type="Proteomes" id="UP001497600">
    <property type="component" value="Chromosome H"/>
</dbReference>
<name>A0ABP0EKQ9_9ASCO</name>
<dbReference type="PIRSF" id="PIRSF018153">
    <property type="entry name" value="Glyco_trans_15"/>
    <property type="match status" value="1"/>
</dbReference>
<proteinExistence type="inferred from homology"/>
<dbReference type="EMBL" id="OZ004260">
    <property type="protein sequence ID" value="CAK7921429.1"/>
    <property type="molecule type" value="Genomic_DNA"/>
</dbReference>
<keyword evidence="4" id="KW-0808">Transferase</keyword>
<sequence length="369" mass="44414">MLGLLHLFLVSLTILVRRSVGTTEHQIILPLDFKSYIESQKLPLILNRDSPTKDELENATFVVLCRNEDLYDLLETIQSIQDRFNSKYSYDWVFLNDVPFTSHFIYSVANFITNSTLKFGQIDPHEWDIPSWINQTYMHQLWDENYQDTPYGTSESYRLMCRYFSGFLHNHPLIQPYQYYWRIEPGVKYYCDIDYDVFRHMRENDLLYGFTISMFEYRDTIPSLWSHFKQFMQNTNREYGDLIRFVMNDDDENSYNLCHFWSNSEIANLDIFRGRVYKEYFEYLDQTGGFFYERWGDAPVHSLFVSSFLEPEDVWWFGDMGYYHGPYLQCPQDSKIFELGKCSCNPTKDFSFGYYSCTEHFLKIRNHFK</sequence>
<gene>
    <name evidence="7" type="primary">KTR1</name>
    <name evidence="7" type="ORF">CAAN4_H14114</name>
</gene>
<keyword evidence="5" id="KW-0735">Signal-anchor</keyword>
<dbReference type="InterPro" id="IPR029044">
    <property type="entry name" value="Nucleotide-diphossugar_trans"/>
</dbReference>
<keyword evidence="3 7" id="KW-0328">Glycosyltransferase</keyword>
<dbReference type="PANTHER" id="PTHR31121">
    <property type="entry name" value="ALPHA-1,2 MANNOSYLTRANSFERASE KTR1"/>
    <property type="match status" value="1"/>
</dbReference>
<dbReference type="Gene3D" id="3.90.550.10">
    <property type="entry name" value="Spore Coat Polysaccharide Biosynthesis Protein SpsA, Chain A"/>
    <property type="match status" value="1"/>
</dbReference>
<evidence type="ECO:0000256" key="3">
    <source>
        <dbReference type="ARBA" id="ARBA00022676"/>
    </source>
</evidence>
<organism evidence="7 8">
    <name type="scientific">[Candida] anglica</name>
    <dbReference type="NCBI Taxonomy" id="148631"/>
    <lineage>
        <taxon>Eukaryota</taxon>
        <taxon>Fungi</taxon>
        <taxon>Dikarya</taxon>
        <taxon>Ascomycota</taxon>
        <taxon>Saccharomycotina</taxon>
        <taxon>Pichiomycetes</taxon>
        <taxon>Debaryomycetaceae</taxon>
        <taxon>Kurtzmaniella</taxon>
    </lineage>
</organism>
<dbReference type="SUPFAM" id="SSF53448">
    <property type="entry name" value="Nucleotide-diphospho-sugar transferases"/>
    <property type="match status" value="1"/>
</dbReference>
<comment type="similarity">
    <text evidence="2">Belongs to the glycosyltransferase 15 family.</text>
</comment>
<feature type="signal peptide" evidence="6">
    <location>
        <begin position="1"/>
        <end position="21"/>
    </location>
</feature>
<keyword evidence="6" id="KW-0732">Signal</keyword>
<dbReference type="GO" id="GO:0016757">
    <property type="term" value="F:glycosyltransferase activity"/>
    <property type="evidence" value="ECO:0007669"/>
    <property type="project" value="UniProtKB-KW"/>
</dbReference>
<evidence type="ECO:0000313" key="7">
    <source>
        <dbReference type="EMBL" id="CAK7921429.1"/>
    </source>
</evidence>
<reference evidence="7 8" key="1">
    <citation type="submission" date="2024-01" db="EMBL/GenBank/DDBJ databases">
        <authorList>
            <consortium name="Genoscope - CEA"/>
            <person name="William W."/>
        </authorList>
    </citation>
    <scope>NUCLEOTIDE SEQUENCE [LARGE SCALE GENOMIC DNA]</scope>
    <source>
        <strain evidence="7 8">29B2s-10</strain>
    </source>
</reference>
<evidence type="ECO:0000313" key="8">
    <source>
        <dbReference type="Proteomes" id="UP001497600"/>
    </source>
</evidence>
<dbReference type="PANTHER" id="PTHR31121:SF6">
    <property type="entry name" value="ALPHA-1,2 MANNOSYLTRANSFERASE KTR1"/>
    <property type="match status" value="1"/>
</dbReference>
<evidence type="ECO:0000256" key="2">
    <source>
        <dbReference type="ARBA" id="ARBA00007677"/>
    </source>
</evidence>
<accession>A0ABP0EKQ9</accession>
<feature type="chain" id="PRO_5045827996" evidence="6">
    <location>
        <begin position="22"/>
        <end position="369"/>
    </location>
</feature>
<dbReference type="InterPro" id="IPR002685">
    <property type="entry name" value="Glyco_trans_15"/>
</dbReference>
<evidence type="ECO:0000256" key="1">
    <source>
        <dbReference type="ARBA" id="ARBA00004606"/>
    </source>
</evidence>
<evidence type="ECO:0000256" key="6">
    <source>
        <dbReference type="SAM" id="SignalP"/>
    </source>
</evidence>
<protein>
    <submittedName>
        <fullName evidence="7">Alpha-1,2 mannosyltransferase Ktr1p</fullName>
    </submittedName>
</protein>
<evidence type="ECO:0000256" key="4">
    <source>
        <dbReference type="ARBA" id="ARBA00022679"/>
    </source>
</evidence>